<dbReference type="PANTHER" id="PTHR16311">
    <property type="entry name" value="THROMBOSPONDIN TYPE I DOMAIN-CONTAINING 1"/>
    <property type="match status" value="1"/>
</dbReference>
<sequence>PPEKYSDQSETTTEVDDQPTTLSSTESPSERYADQSEATTEVDDQPTTLSSTESPSERYADQSEATTEVDDQPTTLSSTESPPEKYSDQSEATTEVDDQPTTLSSTESPPEKYSDPPETTTEVDDQPTTLSSTESSPEKYADKYKSETSAGVGDQPTTSSKAELSTETENDISKAPTGANHQPATSSIAKLTENQPGDLKDVSENIPSMLPTESTMLLASIAATTAGQPMAQTDELTLKWETWTNWTVCHLGSDGSFQRTRIKLCSVVGHEETHNTTCNRILKGEISNQTIALLYGVHTEVCIPDVDGQWGEWTTWSRCSASCGQGTKSRTRQCVRQMGNGRACADSSNLQHELCQIEECSSEEVSGANVIAKRREELLPVQVFTESDSEPSNIAISSVAIAILCVVFGSVILFDGVMCVVNLLKRKSASYEVSPKVNGEELDTIQ</sequence>
<dbReference type="EnsemblMetazoa" id="CapteT197581">
    <property type="protein sequence ID" value="CapteP197581"/>
    <property type="gene ID" value="CapteG197581"/>
</dbReference>
<reference evidence="4" key="3">
    <citation type="submission" date="2015-06" db="UniProtKB">
        <authorList>
            <consortium name="EnsemblMetazoa"/>
        </authorList>
    </citation>
    <scope>IDENTIFICATION</scope>
</reference>
<keyword evidence="2" id="KW-0812">Transmembrane</keyword>
<dbReference type="GO" id="GO:0071944">
    <property type="term" value="C:cell periphery"/>
    <property type="evidence" value="ECO:0007669"/>
    <property type="project" value="TreeGrafter"/>
</dbReference>
<feature type="compositionally biased region" description="Polar residues" evidence="1">
    <location>
        <begin position="72"/>
        <end position="81"/>
    </location>
</feature>
<dbReference type="PROSITE" id="PS50092">
    <property type="entry name" value="TSP1"/>
    <property type="match status" value="1"/>
</dbReference>
<keyword evidence="2" id="KW-0472">Membrane</keyword>
<feature type="transmembrane region" description="Helical" evidence="2">
    <location>
        <begin position="399"/>
        <end position="424"/>
    </location>
</feature>
<dbReference type="HOGENOM" id="CLU_614797_0_0_1"/>
<name>R7V7V6_CAPTE</name>
<dbReference type="SMART" id="SM00209">
    <property type="entry name" value="TSP1"/>
    <property type="match status" value="1"/>
</dbReference>
<proteinExistence type="predicted"/>
<dbReference type="InterPro" id="IPR000884">
    <property type="entry name" value="TSP1_rpt"/>
</dbReference>
<evidence type="ECO:0000313" key="3">
    <source>
        <dbReference type="EMBL" id="ELU14943.1"/>
    </source>
</evidence>
<dbReference type="AlphaFoldDB" id="R7V7V6"/>
<dbReference type="EMBL" id="KB294168">
    <property type="protein sequence ID" value="ELU14943.1"/>
    <property type="molecule type" value="Genomic_DNA"/>
</dbReference>
<feature type="region of interest" description="Disordered" evidence="1">
    <location>
        <begin position="1"/>
        <end position="185"/>
    </location>
</feature>
<keyword evidence="2" id="KW-1133">Transmembrane helix</keyword>
<dbReference type="Proteomes" id="UP000014760">
    <property type="component" value="Unassembled WGS sequence"/>
</dbReference>
<feature type="compositionally biased region" description="Polar residues" evidence="1">
    <location>
        <begin position="155"/>
        <end position="167"/>
    </location>
</feature>
<reference evidence="5" key="1">
    <citation type="submission" date="2012-12" db="EMBL/GenBank/DDBJ databases">
        <authorList>
            <person name="Hellsten U."/>
            <person name="Grimwood J."/>
            <person name="Chapman J.A."/>
            <person name="Shapiro H."/>
            <person name="Aerts A."/>
            <person name="Otillar R.P."/>
            <person name="Terry A.Y."/>
            <person name="Boore J.L."/>
            <person name="Simakov O."/>
            <person name="Marletaz F."/>
            <person name="Cho S.-J."/>
            <person name="Edsinger-Gonzales E."/>
            <person name="Havlak P."/>
            <person name="Kuo D.-H."/>
            <person name="Larsson T."/>
            <person name="Lv J."/>
            <person name="Arendt D."/>
            <person name="Savage R."/>
            <person name="Osoegawa K."/>
            <person name="de Jong P."/>
            <person name="Lindberg D.R."/>
            <person name="Seaver E.C."/>
            <person name="Weisblat D.A."/>
            <person name="Putnam N.H."/>
            <person name="Grigoriev I.V."/>
            <person name="Rokhsar D.S."/>
        </authorList>
    </citation>
    <scope>NUCLEOTIDE SEQUENCE</scope>
    <source>
        <strain evidence="5">I ESC-2004</strain>
    </source>
</reference>
<dbReference type="Pfam" id="PF00090">
    <property type="entry name" value="TSP_1"/>
    <property type="match status" value="1"/>
</dbReference>
<feature type="compositionally biased region" description="Polar residues" evidence="1">
    <location>
        <begin position="89"/>
        <end position="108"/>
    </location>
</feature>
<accession>R7V7V6</accession>
<evidence type="ECO:0000313" key="5">
    <source>
        <dbReference type="Proteomes" id="UP000014760"/>
    </source>
</evidence>
<protein>
    <submittedName>
        <fullName evidence="3 4">Uncharacterized protein</fullName>
    </submittedName>
</protein>
<organism evidence="3">
    <name type="scientific">Capitella teleta</name>
    <name type="common">Polychaete worm</name>
    <dbReference type="NCBI Taxonomy" id="283909"/>
    <lineage>
        <taxon>Eukaryota</taxon>
        <taxon>Metazoa</taxon>
        <taxon>Spiralia</taxon>
        <taxon>Lophotrochozoa</taxon>
        <taxon>Annelida</taxon>
        <taxon>Polychaeta</taxon>
        <taxon>Sedentaria</taxon>
        <taxon>Scolecida</taxon>
        <taxon>Capitellidae</taxon>
        <taxon>Capitella</taxon>
    </lineage>
</organism>
<evidence type="ECO:0000256" key="1">
    <source>
        <dbReference type="SAM" id="MobiDB-lite"/>
    </source>
</evidence>
<dbReference type="Gene3D" id="2.20.100.10">
    <property type="entry name" value="Thrombospondin type-1 (TSP1) repeat"/>
    <property type="match status" value="1"/>
</dbReference>
<evidence type="ECO:0000256" key="2">
    <source>
        <dbReference type="SAM" id="Phobius"/>
    </source>
</evidence>
<dbReference type="InterPro" id="IPR036383">
    <property type="entry name" value="TSP1_rpt_sf"/>
</dbReference>
<feature type="non-terminal residue" evidence="3">
    <location>
        <position position="1"/>
    </location>
</feature>
<keyword evidence="5" id="KW-1185">Reference proteome</keyword>
<gene>
    <name evidence="3" type="ORF">CAPTEDRAFT_197581</name>
</gene>
<feature type="compositionally biased region" description="Basic and acidic residues" evidence="1">
    <location>
        <begin position="136"/>
        <end position="146"/>
    </location>
</feature>
<dbReference type="PANTHER" id="PTHR16311:SF3">
    <property type="entry name" value="THROMBOSPONDIN TYPE-1 DOMAIN-CONTAINING PROTEIN 1"/>
    <property type="match status" value="1"/>
</dbReference>
<dbReference type="InterPro" id="IPR038877">
    <property type="entry name" value="THSD1"/>
</dbReference>
<dbReference type="OrthoDB" id="6273859at2759"/>
<dbReference type="EMBL" id="AMQN01018297">
    <property type="status" value="NOT_ANNOTATED_CDS"/>
    <property type="molecule type" value="Genomic_DNA"/>
</dbReference>
<dbReference type="OMA" id="HWRSINT"/>
<dbReference type="SUPFAM" id="SSF82895">
    <property type="entry name" value="TSP-1 type 1 repeat"/>
    <property type="match status" value="1"/>
</dbReference>
<evidence type="ECO:0000313" key="4">
    <source>
        <dbReference type="EnsemblMetazoa" id="CapteP197581"/>
    </source>
</evidence>
<reference evidence="3 5" key="2">
    <citation type="journal article" date="2013" name="Nature">
        <title>Insights into bilaterian evolution from three spiralian genomes.</title>
        <authorList>
            <person name="Simakov O."/>
            <person name="Marletaz F."/>
            <person name="Cho S.J."/>
            <person name="Edsinger-Gonzales E."/>
            <person name="Havlak P."/>
            <person name="Hellsten U."/>
            <person name="Kuo D.H."/>
            <person name="Larsson T."/>
            <person name="Lv J."/>
            <person name="Arendt D."/>
            <person name="Savage R."/>
            <person name="Osoegawa K."/>
            <person name="de Jong P."/>
            <person name="Grimwood J."/>
            <person name="Chapman J.A."/>
            <person name="Shapiro H."/>
            <person name="Aerts A."/>
            <person name="Otillar R.P."/>
            <person name="Terry A.Y."/>
            <person name="Boore J.L."/>
            <person name="Grigoriev I.V."/>
            <person name="Lindberg D.R."/>
            <person name="Seaver E.C."/>
            <person name="Weisblat D.A."/>
            <person name="Putnam N.H."/>
            <person name="Rokhsar D.S."/>
        </authorList>
    </citation>
    <scope>NUCLEOTIDE SEQUENCE</scope>
    <source>
        <strain evidence="3 5">I ESC-2004</strain>
    </source>
</reference>